<dbReference type="PANTHER" id="PTHR30561:SF1">
    <property type="entry name" value="MULTIDRUG TRANSPORTER EMRE"/>
    <property type="match status" value="1"/>
</dbReference>
<evidence type="ECO:0000313" key="11">
    <source>
        <dbReference type="Proteomes" id="UP001501586"/>
    </source>
</evidence>
<evidence type="ECO:0000256" key="3">
    <source>
        <dbReference type="ARBA" id="ARBA00022475"/>
    </source>
</evidence>
<evidence type="ECO:0000256" key="7">
    <source>
        <dbReference type="RuleBase" id="RU003942"/>
    </source>
</evidence>
<evidence type="ECO:0008006" key="12">
    <source>
        <dbReference type="Google" id="ProtNLM"/>
    </source>
</evidence>
<evidence type="ECO:0000256" key="9">
    <source>
        <dbReference type="SAM" id="Phobius"/>
    </source>
</evidence>
<dbReference type="EMBL" id="BAABAZ010000006">
    <property type="protein sequence ID" value="GAA4284445.1"/>
    <property type="molecule type" value="Genomic_DNA"/>
</dbReference>
<evidence type="ECO:0000256" key="4">
    <source>
        <dbReference type="ARBA" id="ARBA00022692"/>
    </source>
</evidence>
<keyword evidence="6 9" id="KW-0472">Membrane</keyword>
<keyword evidence="4 7" id="KW-0812">Transmembrane</keyword>
<feature type="transmembrane region" description="Helical" evidence="9">
    <location>
        <begin position="14"/>
        <end position="33"/>
    </location>
</feature>
<comment type="subcellular location">
    <subcellularLocation>
        <location evidence="1 7">Cell membrane</location>
        <topology evidence="1 7">Multi-pass membrane protein</topology>
    </subcellularLocation>
</comment>
<dbReference type="SUPFAM" id="SSF103481">
    <property type="entry name" value="Multidrug resistance efflux transporter EmrE"/>
    <property type="match status" value="1"/>
</dbReference>
<evidence type="ECO:0000313" key="10">
    <source>
        <dbReference type="EMBL" id="GAA4284445.1"/>
    </source>
</evidence>
<evidence type="ECO:0000256" key="1">
    <source>
        <dbReference type="ARBA" id="ARBA00004651"/>
    </source>
</evidence>
<evidence type="ECO:0000256" key="2">
    <source>
        <dbReference type="ARBA" id="ARBA00022448"/>
    </source>
</evidence>
<keyword evidence="3" id="KW-1003">Cell membrane</keyword>
<evidence type="ECO:0000256" key="5">
    <source>
        <dbReference type="ARBA" id="ARBA00022989"/>
    </source>
</evidence>
<evidence type="ECO:0000256" key="6">
    <source>
        <dbReference type="ARBA" id="ARBA00023136"/>
    </source>
</evidence>
<organism evidence="10 11">
    <name type="scientific">Brevibacterium daeguense</name>
    <dbReference type="NCBI Taxonomy" id="909936"/>
    <lineage>
        <taxon>Bacteria</taxon>
        <taxon>Bacillati</taxon>
        <taxon>Actinomycetota</taxon>
        <taxon>Actinomycetes</taxon>
        <taxon>Micrococcales</taxon>
        <taxon>Brevibacteriaceae</taxon>
        <taxon>Brevibacterium</taxon>
    </lineage>
</organism>
<feature type="transmembrane region" description="Helical" evidence="9">
    <location>
        <begin position="69"/>
        <end position="89"/>
    </location>
</feature>
<feature type="transmembrane region" description="Helical" evidence="9">
    <location>
        <begin position="95"/>
        <end position="114"/>
    </location>
</feature>
<comment type="caution">
    <text evidence="10">The sequence shown here is derived from an EMBL/GenBank/DDBJ whole genome shotgun (WGS) entry which is preliminary data.</text>
</comment>
<dbReference type="PANTHER" id="PTHR30561">
    <property type="entry name" value="SMR FAMILY PROTON-DEPENDENT DRUG EFFLUX TRANSPORTER SUGE"/>
    <property type="match status" value="1"/>
</dbReference>
<dbReference type="Pfam" id="PF00893">
    <property type="entry name" value="Multi_Drug_Res"/>
    <property type="match status" value="1"/>
</dbReference>
<feature type="transmembrane region" description="Helical" evidence="9">
    <location>
        <begin position="39"/>
        <end position="57"/>
    </location>
</feature>
<gene>
    <name evidence="10" type="ORF">GCM10022261_19760</name>
</gene>
<dbReference type="Gene3D" id="1.10.3730.20">
    <property type="match status" value="1"/>
</dbReference>
<name>A0ABP8EKN4_9MICO</name>
<keyword evidence="5 9" id="KW-1133">Transmembrane helix</keyword>
<proteinExistence type="inferred from homology"/>
<dbReference type="InterPro" id="IPR037185">
    <property type="entry name" value="EmrE-like"/>
</dbReference>
<feature type="compositionally biased region" description="Basic and acidic residues" evidence="8">
    <location>
        <begin position="125"/>
        <end position="161"/>
    </location>
</feature>
<dbReference type="InterPro" id="IPR000390">
    <property type="entry name" value="Small_drug/metabolite_transptr"/>
</dbReference>
<reference evidence="11" key="1">
    <citation type="journal article" date="2019" name="Int. J. Syst. Evol. Microbiol.">
        <title>The Global Catalogue of Microorganisms (GCM) 10K type strain sequencing project: providing services to taxonomists for standard genome sequencing and annotation.</title>
        <authorList>
            <consortium name="The Broad Institute Genomics Platform"/>
            <consortium name="The Broad Institute Genome Sequencing Center for Infectious Disease"/>
            <person name="Wu L."/>
            <person name="Ma J."/>
        </authorList>
    </citation>
    <scope>NUCLEOTIDE SEQUENCE [LARGE SCALE GENOMIC DNA]</scope>
    <source>
        <strain evidence="11">JCM 17458</strain>
    </source>
</reference>
<dbReference type="Proteomes" id="UP001501586">
    <property type="component" value="Unassembled WGS sequence"/>
</dbReference>
<accession>A0ABP8EKN4</accession>
<keyword evidence="2" id="KW-0813">Transport</keyword>
<feature type="region of interest" description="Disordered" evidence="8">
    <location>
        <begin position="121"/>
        <end position="161"/>
    </location>
</feature>
<keyword evidence="11" id="KW-1185">Reference proteome</keyword>
<comment type="similarity">
    <text evidence="7">Belongs to the drug/metabolite transporter (DMT) superfamily. Small multidrug resistance (SMR) (TC 2.A.7.1) family.</text>
</comment>
<evidence type="ECO:0000256" key="8">
    <source>
        <dbReference type="SAM" id="MobiDB-lite"/>
    </source>
</evidence>
<sequence length="161" mass="17494">MGLEYREAATMRRWLFLTIAIVAEVTGSLSLSAAVDFPIFYGLVVVAYLIAFFFLALTMREGTPIGVAYGIWGALGVTLTAIMGAVLFGDPLTDTMLIGIVLVIAGVLAVELGSGQAAKQSAAREQYDRHKQHEPGEHEPGQYEPGEHHEQHLHEREGSLE</sequence>
<dbReference type="InterPro" id="IPR045324">
    <property type="entry name" value="Small_multidrug_res"/>
</dbReference>
<protein>
    <recommendedName>
        <fullName evidence="12">Small multidrug resistance pump</fullName>
    </recommendedName>
</protein>